<organism evidence="2 3">
    <name type="scientific">Lasiosphaeria hispida</name>
    <dbReference type="NCBI Taxonomy" id="260671"/>
    <lineage>
        <taxon>Eukaryota</taxon>
        <taxon>Fungi</taxon>
        <taxon>Dikarya</taxon>
        <taxon>Ascomycota</taxon>
        <taxon>Pezizomycotina</taxon>
        <taxon>Sordariomycetes</taxon>
        <taxon>Sordariomycetidae</taxon>
        <taxon>Sordariales</taxon>
        <taxon>Lasiosphaeriaceae</taxon>
        <taxon>Lasiosphaeria</taxon>
    </lineage>
</organism>
<accession>A0AAJ0HC38</accession>
<feature type="region of interest" description="Disordered" evidence="1">
    <location>
        <begin position="65"/>
        <end position="97"/>
    </location>
</feature>
<sequence>MAAMIREASNAADGHVPTAMAKRKASDDDGDMPNAMAKRSSGDGGDVMDTKEPLRLTRKNLALLNSLSGDNNNGNSDNRSCFESNDTMTTSTTSSKFQQKAYENGILDPTASKPPRTLRSFNTTLAGAAAVPSRRHTVKGYLLL</sequence>
<dbReference type="EMBL" id="JAUIQD010000006">
    <property type="protein sequence ID" value="KAK3346857.1"/>
    <property type="molecule type" value="Genomic_DNA"/>
</dbReference>
<protein>
    <submittedName>
        <fullName evidence="2">Uncharacterized protein</fullName>
    </submittedName>
</protein>
<dbReference type="Proteomes" id="UP001275084">
    <property type="component" value="Unassembled WGS sequence"/>
</dbReference>
<evidence type="ECO:0000313" key="3">
    <source>
        <dbReference type="Proteomes" id="UP001275084"/>
    </source>
</evidence>
<comment type="caution">
    <text evidence="2">The sequence shown here is derived from an EMBL/GenBank/DDBJ whole genome shotgun (WGS) entry which is preliminary data.</text>
</comment>
<reference evidence="2" key="1">
    <citation type="journal article" date="2023" name="Mol. Phylogenet. Evol.">
        <title>Genome-scale phylogeny and comparative genomics of the fungal order Sordariales.</title>
        <authorList>
            <person name="Hensen N."/>
            <person name="Bonometti L."/>
            <person name="Westerberg I."/>
            <person name="Brannstrom I.O."/>
            <person name="Guillou S."/>
            <person name="Cros-Aarteil S."/>
            <person name="Calhoun S."/>
            <person name="Haridas S."/>
            <person name="Kuo A."/>
            <person name="Mondo S."/>
            <person name="Pangilinan J."/>
            <person name="Riley R."/>
            <person name="LaButti K."/>
            <person name="Andreopoulos B."/>
            <person name="Lipzen A."/>
            <person name="Chen C."/>
            <person name="Yan M."/>
            <person name="Daum C."/>
            <person name="Ng V."/>
            <person name="Clum A."/>
            <person name="Steindorff A."/>
            <person name="Ohm R.A."/>
            <person name="Martin F."/>
            <person name="Silar P."/>
            <person name="Natvig D.O."/>
            <person name="Lalanne C."/>
            <person name="Gautier V."/>
            <person name="Ament-Velasquez S.L."/>
            <person name="Kruys A."/>
            <person name="Hutchinson M.I."/>
            <person name="Powell A.J."/>
            <person name="Barry K."/>
            <person name="Miller A.N."/>
            <person name="Grigoriev I.V."/>
            <person name="Debuchy R."/>
            <person name="Gladieux P."/>
            <person name="Hiltunen Thoren M."/>
            <person name="Johannesson H."/>
        </authorList>
    </citation>
    <scope>NUCLEOTIDE SEQUENCE</scope>
    <source>
        <strain evidence="2">CBS 955.72</strain>
    </source>
</reference>
<name>A0AAJ0HC38_9PEZI</name>
<dbReference type="AlphaFoldDB" id="A0AAJ0HC38"/>
<proteinExistence type="predicted"/>
<feature type="compositionally biased region" description="Low complexity" evidence="1">
    <location>
        <begin position="65"/>
        <end position="79"/>
    </location>
</feature>
<evidence type="ECO:0000256" key="1">
    <source>
        <dbReference type="SAM" id="MobiDB-lite"/>
    </source>
</evidence>
<reference evidence="2" key="2">
    <citation type="submission" date="2023-06" db="EMBL/GenBank/DDBJ databases">
        <authorList>
            <consortium name="Lawrence Berkeley National Laboratory"/>
            <person name="Haridas S."/>
            <person name="Hensen N."/>
            <person name="Bonometti L."/>
            <person name="Westerberg I."/>
            <person name="Brannstrom I.O."/>
            <person name="Guillou S."/>
            <person name="Cros-Aarteil S."/>
            <person name="Calhoun S."/>
            <person name="Kuo A."/>
            <person name="Mondo S."/>
            <person name="Pangilinan J."/>
            <person name="Riley R."/>
            <person name="Labutti K."/>
            <person name="Andreopoulos B."/>
            <person name="Lipzen A."/>
            <person name="Chen C."/>
            <person name="Yanf M."/>
            <person name="Daum C."/>
            <person name="Ng V."/>
            <person name="Clum A."/>
            <person name="Steindorff A."/>
            <person name="Ohm R."/>
            <person name="Martin F."/>
            <person name="Silar P."/>
            <person name="Natvig D."/>
            <person name="Lalanne C."/>
            <person name="Gautier V."/>
            <person name="Ament-Velasquez S.L."/>
            <person name="Kruys A."/>
            <person name="Hutchinson M.I."/>
            <person name="Powell A.J."/>
            <person name="Barry K."/>
            <person name="Miller A.N."/>
            <person name="Grigoriev I.V."/>
            <person name="Debuchy R."/>
            <person name="Gladieux P."/>
            <person name="Thoren M.H."/>
            <person name="Johannesson H."/>
        </authorList>
    </citation>
    <scope>NUCLEOTIDE SEQUENCE</scope>
    <source>
        <strain evidence="2">CBS 955.72</strain>
    </source>
</reference>
<evidence type="ECO:0000313" key="2">
    <source>
        <dbReference type="EMBL" id="KAK3346857.1"/>
    </source>
</evidence>
<gene>
    <name evidence="2" type="ORF">B0T25DRAFT_613480</name>
</gene>
<feature type="region of interest" description="Disordered" evidence="1">
    <location>
        <begin position="1"/>
        <end position="51"/>
    </location>
</feature>
<keyword evidence="3" id="KW-1185">Reference proteome</keyword>